<evidence type="ECO:0000313" key="3">
    <source>
        <dbReference type="EMBL" id="ADG76192.1"/>
    </source>
</evidence>
<organism evidence="3 4">
    <name type="scientific">Cellulomonas flavigena (strain ATCC 482 / DSM 20109 / BCRC 11376 / JCM 18109 / NBRC 3775 / NCIMB 8073 / NRS 134)</name>
    <dbReference type="NCBI Taxonomy" id="446466"/>
    <lineage>
        <taxon>Bacteria</taxon>
        <taxon>Bacillati</taxon>
        <taxon>Actinomycetota</taxon>
        <taxon>Actinomycetes</taxon>
        <taxon>Micrococcales</taxon>
        <taxon>Cellulomonadaceae</taxon>
        <taxon>Cellulomonas</taxon>
    </lineage>
</organism>
<dbReference type="AlphaFoldDB" id="D5UC33"/>
<dbReference type="InterPro" id="IPR038461">
    <property type="entry name" value="Schlafen_AlbA_2_dom_sf"/>
</dbReference>
<evidence type="ECO:0000256" key="1">
    <source>
        <dbReference type="SAM" id="MobiDB-lite"/>
    </source>
</evidence>
<evidence type="ECO:0000259" key="2">
    <source>
        <dbReference type="Pfam" id="PF04326"/>
    </source>
</evidence>
<dbReference type="Proteomes" id="UP000000849">
    <property type="component" value="Chromosome"/>
</dbReference>
<dbReference type="Gene3D" id="3.30.950.30">
    <property type="entry name" value="Schlafen, AAA domain"/>
    <property type="match status" value="1"/>
</dbReference>
<feature type="domain" description="Schlafen AlbA-2" evidence="2">
    <location>
        <begin position="16"/>
        <end position="123"/>
    </location>
</feature>
<dbReference type="KEGG" id="cfl:Cfla_3313"/>
<dbReference type="RefSeq" id="WP_013118521.1">
    <property type="nucleotide sequence ID" value="NC_014151.1"/>
</dbReference>
<dbReference type="eggNOG" id="COG2865">
    <property type="taxonomic scope" value="Bacteria"/>
</dbReference>
<gene>
    <name evidence="3" type="ordered locus">Cfla_3313</name>
</gene>
<accession>D5UC33</accession>
<feature type="region of interest" description="Disordered" evidence="1">
    <location>
        <begin position="144"/>
        <end position="177"/>
    </location>
</feature>
<name>D5UC33_CELFN</name>
<sequence>MYIDADSIRSIAAGGETLTTEFTSDRSRLNDRTLVEAVTRMANGQGGTVLVGVEDDGTITGSRPRHGTSTDPALMQALIANLTVPPLSTTVDVVDVDGSAVIAVRVDRSTTPVGTRHGVYTRRALRQDGTPECVPYAFHECPTRSTRCSPAPRTPGRSTVPDRPAGRPARISTRVSSSGSVRWLAAPVAMRTSCRSTTVRPPGRSA</sequence>
<keyword evidence="4" id="KW-1185">Reference proteome</keyword>
<dbReference type="HOGENOM" id="CLU_1329962_0_0_11"/>
<dbReference type="STRING" id="446466.Cfla_3313"/>
<dbReference type="InterPro" id="IPR007421">
    <property type="entry name" value="Schlafen_AlbA_2_dom"/>
</dbReference>
<evidence type="ECO:0000313" key="4">
    <source>
        <dbReference type="Proteomes" id="UP000000849"/>
    </source>
</evidence>
<proteinExistence type="predicted"/>
<dbReference type="EMBL" id="CP001964">
    <property type="protein sequence ID" value="ADG76192.1"/>
    <property type="molecule type" value="Genomic_DNA"/>
</dbReference>
<dbReference type="OrthoDB" id="9805115at2"/>
<dbReference type="Pfam" id="PF04326">
    <property type="entry name" value="SLFN_AlbA_2"/>
    <property type="match status" value="1"/>
</dbReference>
<reference evidence="3 4" key="1">
    <citation type="journal article" date="2010" name="Stand. Genomic Sci.">
        <title>Complete genome sequence of Cellulomonas flavigena type strain (134).</title>
        <authorList>
            <person name="Abt B."/>
            <person name="Foster B."/>
            <person name="Lapidus A."/>
            <person name="Clum A."/>
            <person name="Sun H."/>
            <person name="Pukall R."/>
            <person name="Lucas S."/>
            <person name="Glavina Del Rio T."/>
            <person name="Nolan M."/>
            <person name="Tice H."/>
            <person name="Cheng J.F."/>
            <person name="Pitluck S."/>
            <person name="Liolios K."/>
            <person name="Ivanova N."/>
            <person name="Mavromatis K."/>
            <person name="Ovchinnikova G."/>
            <person name="Pati A."/>
            <person name="Goodwin L."/>
            <person name="Chen A."/>
            <person name="Palaniappan K."/>
            <person name="Land M."/>
            <person name="Hauser L."/>
            <person name="Chang Y.J."/>
            <person name="Jeffries C.D."/>
            <person name="Rohde M."/>
            <person name="Goker M."/>
            <person name="Woyke T."/>
            <person name="Bristow J."/>
            <person name="Eisen J.A."/>
            <person name="Markowitz V."/>
            <person name="Hugenholtz P."/>
            <person name="Kyrpides N.C."/>
            <person name="Klenk H.P."/>
        </authorList>
    </citation>
    <scope>NUCLEOTIDE SEQUENCE [LARGE SCALE GENOMIC DNA]</scope>
    <source>
        <strain evidence="4">ATCC 482 / DSM 20109 / BCRC 11376 / JCM 18109 / NBRC 3775 / NCIMB 8073 / NRS 134</strain>
    </source>
</reference>
<protein>
    <submittedName>
        <fullName evidence="3">Putative transcriptional regulator</fullName>
    </submittedName>
</protein>